<reference evidence="3 4" key="1">
    <citation type="submission" date="2024-02" db="EMBL/GenBank/DDBJ databases">
        <authorList>
            <person name="Nijsse B."/>
            <person name="Sprong H."/>
        </authorList>
    </citation>
    <scope>NUCLEOTIDE SEQUENCE [LARGE SCALE GENOMIC DNA]</scope>
    <source>
        <strain evidence="3">OB144</strain>
    </source>
</reference>
<sequence>MFQRSIEEVVEQYAQFFPVVGITGPRQSGKTTLAKMLFPHLPYVSLEDLDIRMQAKEDMRVFLSKYYDGAIFDEVQHVPELLSYLQGVVDDSPQKGRYVITGSQNFALNHKITQSLAGRVGMVTLLPLSLAEIQKIDNPLTSIFKGGYPSLHSLNIPTIRFYQSYIQTYIERDVRQLKNIGDLNQFHNFLKLCAGRIGQIISFSSLAQDCGISHTTARQWLNILEASCIIFFLQPFYKNFNKRLIKMPKLYFYDTGLACNLLGLEQDKQLETHYLKGALYENLVILELLKGRLNLGLPANFYFWRDKTGHEIDCIGEWGGKIKAIEIKFNSTLQKDFIKNLTYFSKFDPNIENYLVYNGTQDGSFLNTNLIPLERISQILK</sequence>
<dbReference type="PANTHER" id="PTHR43566">
    <property type="entry name" value="CONSERVED PROTEIN"/>
    <property type="match status" value="1"/>
</dbReference>
<dbReference type="InterPro" id="IPR025420">
    <property type="entry name" value="DUF4143"/>
</dbReference>
<accession>A0ABP0T683</accession>
<dbReference type="Pfam" id="PF13173">
    <property type="entry name" value="AAA_14"/>
    <property type="match status" value="1"/>
</dbReference>
<feature type="domain" description="AAA" evidence="1">
    <location>
        <begin position="18"/>
        <end position="133"/>
    </location>
</feature>
<dbReference type="SUPFAM" id="SSF52540">
    <property type="entry name" value="P-loop containing nucleoside triphosphate hydrolases"/>
    <property type="match status" value="1"/>
</dbReference>
<gene>
    <name evidence="3" type="ORF">OB144RH_07580</name>
</gene>
<dbReference type="PANTHER" id="PTHR43566:SF2">
    <property type="entry name" value="DUF4143 DOMAIN-CONTAINING PROTEIN"/>
    <property type="match status" value="1"/>
</dbReference>
<dbReference type="RefSeq" id="WP_010422170.1">
    <property type="nucleotide sequence ID" value="NZ_OY974080.1"/>
</dbReference>
<evidence type="ECO:0000259" key="1">
    <source>
        <dbReference type="Pfam" id="PF13173"/>
    </source>
</evidence>
<evidence type="ECO:0000259" key="2">
    <source>
        <dbReference type="Pfam" id="PF13635"/>
    </source>
</evidence>
<feature type="domain" description="DUF4143" evidence="2">
    <location>
        <begin position="171"/>
        <end position="329"/>
    </location>
</feature>
<dbReference type="Pfam" id="PF13635">
    <property type="entry name" value="DUF4143"/>
    <property type="match status" value="1"/>
</dbReference>
<protein>
    <submittedName>
        <fullName evidence="3">ATPase</fullName>
    </submittedName>
</protein>
<dbReference type="InterPro" id="IPR041682">
    <property type="entry name" value="AAA_14"/>
</dbReference>
<dbReference type="EMBL" id="OZ018776">
    <property type="protein sequence ID" value="CAK9121631.1"/>
    <property type="molecule type" value="Genomic_DNA"/>
</dbReference>
<dbReference type="InterPro" id="IPR027417">
    <property type="entry name" value="P-loop_NTPase"/>
</dbReference>
<evidence type="ECO:0000313" key="4">
    <source>
        <dbReference type="Proteomes" id="UP001642485"/>
    </source>
</evidence>
<name>A0ABP0T683_RICHE</name>
<proteinExistence type="predicted"/>
<dbReference type="Proteomes" id="UP001642485">
    <property type="component" value="Chromosome"/>
</dbReference>
<keyword evidence="4" id="KW-1185">Reference proteome</keyword>
<organism evidence="3 4">
    <name type="scientific">Rickettsia helvetica</name>
    <dbReference type="NCBI Taxonomy" id="35789"/>
    <lineage>
        <taxon>Bacteria</taxon>
        <taxon>Pseudomonadati</taxon>
        <taxon>Pseudomonadota</taxon>
        <taxon>Alphaproteobacteria</taxon>
        <taxon>Rickettsiales</taxon>
        <taxon>Rickettsiaceae</taxon>
        <taxon>Rickettsieae</taxon>
        <taxon>Rickettsia</taxon>
        <taxon>spotted fever group</taxon>
    </lineage>
</organism>
<evidence type="ECO:0000313" key="3">
    <source>
        <dbReference type="EMBL" id="CAK9121631.1"/>
    </source>
</evidence>